<comment type="caution">
    <text evidence="4">The sequence shown here is derived from an EMBL/GenBank/DDBJ whole genome shotgun (WGS) entry which is preliminary data.</text>
</comment>
<dbReference type="AlphaFoldDB" id="A0A1Q8QII8"/>
<dbReference type="Proteomes" id="UP000186102">
    <property type="component" value="Unassembled WGS sequence"/>
</dbReference>
<dbReference type="InterPro" id="IPR050798">
    <property type="entry name" value="YhaM_exoribonuc/phosphodiest"/>
</dbReference>
<protein>
    <submittedName>
        <fullName evidence="4">3'-&gt;5' exoribonuclease Bsu YhaM</fullName>
    </submittedName>
</protein>
<dbReference type="Pfam" id="PF01336">
    <property type="entry name" value="tRNA_anti-codon"/>
    <property type="match status" value="1"/>
</dbReference>
<dbReference type="InterPro" id="IPR011119">
    <property type="entry name" value="Unchr_helicase_relaxase_TraI"/>
</dbReference>
<dbReference type="GO" id="GO:0031125">
    <property type="term" value="P:rRNA 3'-end processing"/>
    <property type="evidence" value="ECO:0007669"/>
    <property type="project" value="TreeGrafter"/>
</dbReference>
<keyword evidence="1" id="KW-0378">Hydrolase</keyword>
<dbReference type="CDD" id="cd04492">
    <property type="entry name" value="YhaM_OBF_like"/>
    <property type="match status" value="1"/>
</dbReference>
<gene>
    <name evidence="4" type="ORF">DSOL_4671</name>
</gene>
<dbReference type="Gene3D" id="2.40.50.140">
    <property type="entry name" value="Nucleic acid-binding proteins"/>
    <property type="match status" value="1"/>
</dbReference>
<dbReference type="InterPro" id="IPR012340">
    <property type="entry name" value="NA-bd_OB-fold"/>
</dbReference>
<dbReference type="SUPFAM" id="SSF109604">
    <property type="entry name" value="HD-domain/PDEase-like"/>
    <property type="match status" value="1"/>
</dbReference>
<dbReference type="PANTHER" id="PTHR37294">
    <property type="entry name" value="3'-5' EXORIBONUCLEASE YHAM"/>
    <property type="match status" value="1"/>
</dbReference>
<name>A0A1Q8QII8_9FIRM</name>
<evidence type="ECO:0000259" key="2">
    <source>
        <dbReference type="Pfam" id="PF01336"/>
    </source>
</evidence>
<sequence>MIKDFQKDNNIIGFFAVKEITEKETKEFKKCLDLTLLDASGQINAKVWDIAEVLMGEHPKKGDIVKVDAATQEYKGTLQLKVYKLRKANETDQYEAQTIIPSAPTPPDRMWAILIRFSEAIANDKLKVAVKTVIQQHKSRLMYYPAAKSFHHSYQGGLLQHITTMLLAAEKLTIVYPCNTDLLYAGIILHDIGKVYELMTE</sequence>
<reference evidence="4 5" key="1">
    <citation type="submission" date="2016-09" db="EMBL/GenBank/DDBJ databases">
        <title>Complete genome of Desulfosporosinus sp. OL.</title>
        <authorList>
            <person name="Mardanov A."/>
            <person name="Beletsky A."/>
            <person name="Panova A."/>
            <person name="Karnachuk O."/>
            <person name="Ravin N."/>
        </authorList>
    </citation>
    <scope>NUCLEOTIDE SEQUENCE [LARGE SCALE GENOMIC DNA]</scope>
    <source>
        <strain evidence="4 5">OL</strain>
    </source>
</reference>
<evidence type="ECO:0000259" key="3">
    <source>
        <dbReference type="Pfam" id="PF07514"/>
    </source>
</evidence>
<keyword evidence="5" id="KW-1185">Reference proteome</keyword>
<proteinExistence type="predicted"/>
<evidence type="ECO:0000313" key="5">
    <source>
        <dbReference type="Proteomes" id="UP000186102"/>
    </source>
</evidence>
<dbReference type="PANTHER" id="PTHR37294:SF1">
    <property type="entry name" value="3'-5' EXORIBONUCLEASE YHAM"/>
    <property type="match status" value="1"/>
</dbReference>
<dbReference type="GO" id="GO:0016787">
    <property type="term" value="F:hydrolase activity"/>
    <property type="evidence" value="ECO:0007669"/>
    <property type="project" value="UniProtKB-KW"/>
</dbReference>
<dbReference type="InterPro" id="IPR004365">
    <property type="entry name" value="NA-bd_OB_tRNA"/>
</dbReference>
<dbReference type="STRING" id="1888891.DSOL_4671"/>
<accession>A0A1Q8QII8</accession>
<dbReference type="GO" id="GO:0003676">
    <property type="term" value="F:nucleic acid binding"/>
    <property type="evidence" value="ECO:0007669"/>
    <property type="project" value="InterPro"/>
</dbReference>
<organism evidence="4 5">
    <name type="scientific">Desulfosporosinus metallidurans</name>
    <dbReference type="NCBI Taxonomy" id="1888891"/>
    <lineage>
        <taxon>Bacteria</taxon>
        <taxon>Bacillati</taxon>
        <taxon>Bacillota</taxon>
        <taxon>Clostridia</taxon>
        <taxon>Eubacteriales</taxon>
        <taxon>Desulfitobacteriaceae</taxon>
        <taxon>Desulfosporosinus</taxon>
    </lineage>
</organism>
<feature type="domain" description="Uncharacterised" evidence="3">
    <location>
        <begin position="118"/>
        <end position="172"/>
    </location>
</feature>
<evidence type="ECO:0000256" key="1">
    <source>
        <dbReference type="ARBA" id="ARBA00022801"/>
    </source>
</evidence>
<feature type="domain" description="OB" evidence="2">
    <location>
        <begin position="20"/>
        <end position="86"/>
    </location>
</feature>
<evidence type="ECO:0000313" key="4">
    <source>
        <dbReference type="EMBL" id="OLN27159.1"/>
    </source>
</evidence>
<dbReference type="EMBL" id="MLBF01000062">
    <property type="protein sequence ID" value="OLN27159.1"/>
    <property type="molecule type" value="Genomic_DNA"/>
</dbReference>
<dbReference type="RefSeq" id="WP_083642932.1">
    <property type="nucleotide sequence ID" value="NZ_MLBF01000062.1"/>
</dbReference>
<dbReference type="OrthoDB" id="9778453at2"/>
<dbReference type="Pfam" id="PF07514">
    <property type="entry name" value="TraI_2"/>
    <property type="match status" value="1"/>
</dbReference>